<proteinExistence type="predicted"/>
<dbReference type="OrthoDB" id="10071517at2759"/>
<evidence type="ECO:0000259" key="1">
    <source>
        <dbReference type="PROSITE" id="PS50994"/>
    </source>
</evidence>
<organism evidence="2 3">
    <name type="scientific">Brachionus calyciflorus</name>
    <dbReference type="NCBI Taxonomy" id="104777"/>
    <lineage>
        <taxon>Eukaryota</taxon>
        <taxon>Metazoa</taxon>
        <taxon>Spiralia</taxon>
        <taxon>Gnathifera</taxon>
        <taxon>Rotifera</taxon>
        <taxon>Eurotatoria</taxon>
        <taxon>Monogononta</taxon>
        <taxon>Pseudotrocha</taxon>
        <taxon>Ploima</taxon>
        <taxon>Brachionidae</taxon>
        <taxon>Brachionus</taxon>
    </lineage>
</organism>
<evidence type="ECO:0000313" key="2">
    <source>
        <dbReference type="EMBL" id="CAF0914883.1"/>
    </source>
</evidence>
<sequence>MKNLINSWDGDCKVVHGRPRYPQSQGLVEQSNGTLERMMSAMMTQFNTDNWVKLLPKIMYNLNTQESSSTKFMPFEIVYNIKTNIGKNKKYVDLLVKENMEYEIDISNDNSAEPVSLFIYLFIFCKLTSIFGESKIKFK</sequence>
<keyword evidence="3" id="KW-1185">Reference proteome</keyword>
<dbReference type="GO" id="GO:0015074">
    <property type="term" value="P:DNA integration"/>
    <property type="evidence" value="ECO:0007669"/>
    <property type="project" value="InterPro"/>
</dbReference>
<comment type="caution">
    <text evidence="2">The sequence shown here is derived from an EMBL/GenBank/DDBJ whole genome shotgun (WGS) entry which is preliminary data.</text>
</comment>
<dbReference type="EMBL" id="CAJNOC010002138">
    <property type="protein sequence ID" value="CAF0914883.1"/>
    <property type="molecule type" value="Genomic_DNA"/>
</dbReference>
<gene>
    <name evidence="2" type="ORF">OXX778_LOCUS12095</name>
</gene>
<dbReference type="SUPFAM" id="SSF53098">
    <property type="entry name" value="Ribonuclease H-like"/>
    <property type="match status" value="1"/>
</dbReference>
<name>A0A814AJ07_9BILA</name>
<dbReference type="AlphaFoldDB" id="A0A814AJ07"/>
<evidence type="ECO:0000313" key="3">
    <source>
        <dbReference type="Proteomes" id="UP000663879"/>
    </source>
</evidence>
<dbReference type="Proteomes" id="UP000663879">
    <property type="component" value="Unassembled WGS sequence"/>
</dbReference>
<feature type="domain" description="Integrase catalytic" evidence="1">
    <location>
        <begin position="17"/>
        <end position="82"/>
    </location>
</feature>
<dbReference type="InterPro" id="IPR012337">
    <property type="entry name" value="RNaseH-like_sf"/>
</dbReference>
<dbReference type="InterPro" id="IPR036397">
    <property type="entry name" value="RNaseH_sf"/>
</dbReference>
<dbReference type="InterPro" id="IPR001584">
    <property type="entry name" value="Integrase_cat-core"/>
</dbReference>
<dbReference type="PROSITE" id="PS50994">
    <property type="entry name" value="INTEGRASE"/>
    <property type="match status" value="1"/>
</dbReference>
<accession>A0A814AJ07</accession>
<dbReference type="GO" id="GO:0003676">
    <property type="term" value="F:nucleic acid binding"/>
    <property type="evidence" value="ECO:0007669"/>
    <property type="project" value="InterPro"/>
</dbReference>
<reference evidence="2" key="1">
    <citation type="submission" date="2021-02" db="EMBL/GenBank/DDBJ databases">
        <authorList>
            <person name="Nowell W R."/>
        </authorList>
    </citation>
    <scope>NUCLEOTIDE SEQUENCE</scope>
    <source>
        <strain evidence="2">Ploen Becks lab</strain>
    </source>
</reference>
<protein>
    <recommendedName>
        <fullName evidence="1">Integrase catalytic domain-containing protein</fullName>
    </recommendedName>
</protein>
<dbReference type="Gene3D" id="3.30.420.10">
    <property type="entry name" value="Ribonuclease H-like superfamily/Ribonuclease H"/>
    <property type="match status" value="1"/>
</dbReference>